<sequence length="209" mass="22014">MASAAGIARRKDGRSSRGTEPPSTNAVRSVPPTPPIHRGDHSRRPGCVPREIAGDPPSSPGPAGRAPELAACVHARVERRSPSIRRATRHRIEPLLAATTTRVLYSRIPIFISIHLCCIDLGRADDRFRAAATSRMSVFSFPSSAHTFTGRAALGARPAAEFISASRPATERRQSLVGAPANAVHMGGCGVVLIVPALASALPRATGSR</sequence>
<gene>
    <name evidence="2" type="ORF">WOLCODRAFT_164173</name>
</gene>
<reference evidence="2 3" key="1">
    <citation type="journal article" date="2012" name="Science">
        <title>The Paleozoic origin of enzymatic lignin decomposition reconstructed from 31 fungal genomes.</title>
        <authorList>
            <person name="Floudas D."/>
            <person name="Binder M."/>
            <person name="Riley R."/>
            <person name="Barry K."/>
            <person name="Blanchette R.A."/>
            <person name="Henrissat B."/>
            <person name="Martinez A.T."/>
            <person name="Otillar R."/>
            <person name="Spatafora J.W."/>
            <person name="Yadav J.S."/>
            <person name="Aerts A."/>
            <person name="Benoit I."/>
            <person name="Boyd A."/>
            <person name="Carlson A."/>
            <person name="Copeland A."/>
            <person name="Coutinho P.M."/>
            <person name="de Vries R.P."/>
            <person name="Ferreira P."/>
            <person name="Findley K."/>
            <person name="Foster B."/>
            <person name="Gaskell J."/>
            <person name="Glotzer D."/>
            <person name="Gorecki P."/>
            <person name="Heitman J."/>
            <person name="Hesse C."/>
            <person name="Hori C."/>
            <person name="Igarashi K."/>
            <person name="Jurgens J.A."/>
            <person name="Kallen N."/>
            <person name="Kersten P."/>
            <person name="Kohler A."/>
            <person name="Kuees U."/>
            <person name="Kumar T.K.A."/>
            <person name="Kuo A."/>
            <person name="LaButti K."/>
            <person name="Larrondo L.F."/>
            <person name="Lindquist E."/>
            <person name="Ling A."/>
            <person name="Lombard V."/>
            <person name="Lucas S."/>
            <person name="Lundell T."/>
            <person name="Martin R."/>
            <person name="McLaughlin D.J."/>
            <person name="Morgenstern I."/>
            <person name="Morin E."/>
            <person name="Murat C."/>
            <person name="Nagy L.G."/>
            <person name="Nolan M."/>
            <person name="Ohm R.A."/>
            <person name="Patyshakuliyeva A."/>
            <person name="Rokas A."/>
            <person name="Ruiz-Duenas F.J."/>
            <person name="Sabat G."/>
            <person name="Salamov A."/>
            <person name="Samejima M."/>
            <person name="Schmutz J."/>
            <person name="Slot J.C."/>
            <person name="St John F."/>
            <person name="Stenlid J."/>
            <person name="Sun H."/>
            <person name="Sun S."/>
            <person name="Syed K."/>
            <person name="Tsang A."/>
            <person name="Wiebenga A."/>
            <person name="Young D."/>
            <person name="Pisabarro A."/>
            <person name="Eastwood D.C."/>
            <person name="Martin F."/>
            <person name="Cullen D."/>
            <person name="Grigoriev I.V."/>
            <person name="Hibbett D.S."/>
        </authorList>
    </citation>
    <scope>NUCLEOTIDE SEQUENCE [LARGE SCALE GENOMIC DNA]</scope>
    <source>
        <strain evidence="2 3">MD-104</strain>
    </source>
</reference>
<dbReference type="Proteomes" id="UP000218811">
    <property type="component" value="Unassembled WGS sequence"/>
</dbReference>
<accession>A0A2H3JVT9</accession>
<keyword evidence="3" id="KW-1185">Reference proteome</keyword>
<evidence type="ECO:0000256" key="1">
    <source>
        <dbReference type="SAM" id="MobiDB-lite"/>
    </source>
</evidence>
<feature type="compositionally biased region" description="Polar residues" evidence="1">
    <location>
        <begin position="18"/>
        <end position="27"/>
    </location>
</feature>
<evidence type="ECO:0000313" key="3">
    <source>
        <dbReference type="Proteomes" id="UP000218811"/>
    </source>
</evidence>
<name>A0A2H3JVT9_WOLCO</name>
<feature type="region of interest" description="Disordered" evidence="1">
    <location>
        <begin position="1"/>
        <end position="66"/>
    </location>
</feature>
<proteinExistence type="predicted"/>
<organism evidence="2 3">
    <name type="scientific">Wolfiporia cocos (strain MD-104)</name>
    <name type="common">Brown rot fungus</name>
    <dbReference type="NCBI Taxonomy" id="742152"/>
    <lineage>
        <taxon>Eukaryota</taxon>
        <taxon>Fungi</taxon>
        <taxon>Dikarya</taxon>
        <taxon>Basidiomycota</taxon>
        <taxon>Agaricomycotina</taxon>
        <taxon>Agaricomycetes</taxon>
        <taxon>Polyporales</taxon>
        <taxon>Phaeolaceae</taxon>
        <taxon>Wolfiporia</taxon>
    </lineage>
</organism>
<dbReference type="AlphaFoldDB" id="A0A2H3JVT9"/>
<evidence type="ECO:0000313" key="2">
    <source>
        <dbReference type="EMBL" id="PCH43019.1"/>
    </source>
</evidence>
<dbReference type="EMBL" id="KB468135">
    <property type="protein sequence ID" value="PCH43019.1"/>
    <property type="molecule type" value="Genomic_DNA"/>
</dbReference>
<protein>
    <submittedName>
        <fullName evidence="2">Uncharacterized protein</fullName>
    </submittedName>
</protein>